<accession>A0A437S607</accession>
<keyword evidence="8" id="KW-1278">Translocase</keyword>
<reference evidence="12 13" key="1">
    <citation type="submission" date="2018-11" db="EMBL/GenBank/DDBJ databases">
        <title>Genome sequencing and assembly of Anaerosphaera sp. nov., GS7-6-2.</title>
        <authorList>
            <person name="Rettenmaier R."/>
            <person name="Liebl W."/>
            <person name="Zverlov V."/>
        </authorList>
    </citation>
    <scope>NUCLEOTIDE SEQUENCE [LARGE SCALE GENOMIC DNA]</scope>
    <source>
        <strain evidence="12 13">GS7-6-2</strain>
    </source>
</reference>
<evidence type="ECO:0000313" key="12">
    <source>
        <dbReference type="EMBL" id="RVU54439.1"/>
    </source>
</evidence>
<keyword evidence="6" id="KW-0547">Nucleotide-binding</keyword>
<dbReference type="GO" id="GO:0005524">
    <property type="term" value="F:ATP binding"/>
    <property type="evidence" value="ECO:0007669"/>
    <property type="project" value="UniProtKB-KW"/>
</dbReference>
<evidence type="ECO:0000256" key="6">
    <source>
        <dbReference type="ARBA" id="ARBA00022741"/>
    </source>
</evidence>
<dbReference type="PANTHER" id="PTHR43553">
    <property type="entry name" value="HEAVY METAL TRANSPORTER"/>
    <property type="match status" value="1"/>
</dbReference>
<dbReference type="PROSITE" id="PS00211">
    <property type="entry name" value="ABC_TRANSPORTER_1"/>
    <property type="match status" value="2"/>
</dbReference>
<dbReference type="InterPro" id="IPR015856">
    <property type="entry name" value="ABC_transpr_CbiO/EcfA_su"/>
</dbReference>
<dbReference type="PANTHER" id="PTHR43553:SF23">
    <property type="entry name" value="ABC TRANSPORTER ATP-BINDING COMPONENT"/>
    <property type="match status" value="1"/>
</dbReference>
<protein>
    <submittedName>
        <fullName evidence="12">ATP-binding cassette domain-containing protein</fullName>
    </submittedName>
</protein>
<evidence type="ECO:0000256" key="4">
    <source>
        <dbReference type="ARBA" id="ARBA00022475"/>
    </source>
</evidence>
<dbReference type="GO" id="GO:0016887">
    <property type="term" value="F:ATP hydrolysis activity"/>
    <property type="evidence" value="ECO:0007669"/>
    <property type="project" value="InterPro"/>
</dbReference>
<evidence type="ECO:0000256" key="10">
    <source>
        <dbReference type="ARBA" id="ARBA00025157"/>
    </source>
</evidence>
<gene>
    <name evidence="12" type="ORF">EF514_07540</name>
</gene>
<dbReference type="Pfam" id="PF00005">
    <property type="entry name" value="ABC_tran"/>
    <property type="match status" value="2"/>
</dbReference>
<dbReference type="InterPro" id="IPR050095">
    <property type="entry name" value="ECF_ABC_transporter_ATP-bd"/>
</dbReference>
<dbReference type="GO" id="GO:0042626">
    <property type="term" value="F:ATPase-coupled transmembrane transporter activity"/>
    <property type="evidence" value="ECO:0007669"/>
    <property type="project" value="TreeGrafter"/>
</dbReference>
<evidence type="ECO:0000256" key="8">
    <source>
        <dbReference type="ARBA" id="ARBA00022967"/>
    </source>
</evidence>
<proteinExistence type="inferred from homology"/>
<organism evidence="12 13">
    <name type="scientific">Anaerosphaera multitolerans</name>
    <dbReference type="NCBI Taxonomy" id="2487351"/>
    <lineage>
        <taxon>Bacteria</taxon>
        <taxon>Bacillati</taxon>
        <taxon>Bacillota</taxon>
        <taxon>Tissierellia</taxon>
        <taxon>Tissierellales</taxon>
        <taxon>Peptoniphilaceae</taxon>
        <taxon>Anaerosphaera</taxon>
    </lineage>
</organism>
<keyword evidence="9" id="KW-0472">Membrane</keyword>
<keyword evidence="4" id="KW-1003">Cell membrane</keyword>
<dbReference type="AlphaFoldDB" id="A0A437S607"/>
<evidence type="ECO:0000256" key="5">
    <source>
        <dbReference type="ARBA" id="ARBA00022737"/>
    </source>
</evidence>
<dbReference type="Gene3D" id="3.40.50.300">
    <property type="entry name" value="P-loop containing nucleotide triphosphate hydrolases"/>
    <property type="match status" value="2"/>
</dbReference>
<evidence type="ECO:0000256" key="9">
    <source>
        <dbReference type="ARBA" id="ARBA00023136"/>
    </source>
</evidence>
<dbReference type="InterPro" id="IPR003439">
    <property type="entry name" value="ABC_transporter-like_ATP-bd"/>
</dbReference>
<evidence type="ECO:0000256" key="7">
    <source>
        <dbReference type="ARBA" id="ARBA00022840"/>
    </source>
</evidence>
<dbReference type="InterPro" id="IPR017871">
    <property type="entry name" value="ABC_transporter-like_CS"/>
</dbReference>
<dbReference type="PROSITE" id="PS50893">
    <property type="entry name" value="ABC_TRANSPORTER_2"/>
    <property type="match status" value="2"/>
</dbReference>
<dbReference type="SMART" id="SM00382">
    <property type="entry name" value="AAA"/>
    <property type="match status" value="2"/>
</dbReference>
<dbReference type="OrthoDB" id="501320at2"/>
<comment type="similarity">
    <text evidence="2">Belongs to the ABC transporter superfamily.</text>
</comment>
<keyword evidence="5" id="KW-0677">Repeat</keyword>
<comment type="subcellular location">
    <subcellularLocation>
        <location evidence="1">Cell membrane</location>
        <topology evidence="1">Peripheral membrane protein</topology>
    </subcellularLocation>
</comment>
<evidence type="ECO:0000259" key="11">
    <source>
        <dbReference type="PROSITE" id="PS50893"/>
    </source>
</evidence>
<feature type="domain" description="ABC transporter" evidence="11">
    <location>
        <begin position="6"/>
        <end position="245"/>
    </location>
</feature>
<name>A0A437S607_9FIRM</name>
<dbReference type="RefSeq" id="WP_127724821.1">
    <property type="nucleotide sequence ID" value="NZ_RLIH01000010.1"/>
</dbReference>
<keyword evidence="7 12" id="KW-0067">ATP-binding</keyword>
<evidence type="ECO:0000256" key="3">
    <source>
        <dbReference type="ARBA" id="ARBA00022448"/>
    </source>
</evidence>
<dbReference type="CDD" id="cd03225">
    <property type="entry name" value="ABC_cobalt_CbiO_domain1"/>
    <property type="match status" value="1"/>
</dbReference>
<dbReference type="EMBL" id="RLIH01000010">
    <property type="protein sequence ID" value="RVU54439.1"/>
    <property type="molecule type" value="Genomic_DNA"/>
</dbReference>
<keyword evidence="13" id="KW-1185">Reference proteome</keyword>
<feature type="domain" description="ABC transporter" evidence="11">
    <location>
        <begin position="256"/>
        <end position="479"/>
    </location>
</feature>
<evidence type="ECO:0000256" key="1">
    <source>
        <dbReference type="ARBA" id="ARBA00004202"/>
    </source>
</evidence>
<evidence type="ECO:0000256" key="2">
    <source>
        <dbReference type="ARBA" id="ARBA00005417"/>
    </source>
</evidence>
<evidence type="ECO:0000313" key="13">
    <source>
        <dbReference type="Proteomes" id="UP000288812"/>
    </source>
</evidence>
<dbReference type="SUPFAM" id="SSF52540">
    <property type="entry name" value="P-loop containing nucleoside triphosphate hydrolases"/>
    <property type="match status" value="2"/>
</dbReference>
<dbReference type="InterPro" id="IPR003593">
    <property type="entry name" value="AAA+_ATPase"/>
</dbReference>
<sequence length="479" mass="54467">MENFELELIDVSVKYPSVSDYSLKNINLKIKKGEIVAIVGQSGSGKTSLVRTINGLSNSYYEAEVTGEIIFQGHDISQEEIGDIAQNIGTVFQNPRAQFFNLDTSAELIFGCENIGLPTKEIKNRISAVIKEFNLEELINRDIFYLSGGEKQRIAIAEVMAMGPEILLLDEVSSNLDITEIKNLKAQLQKMKNIGVTIIINEHRLYWLNDLVDTYVYLHNGEIKEIYAKNEFLKLSQEKLHLRELRNTIMKFDVELNLKNTFDFKSESFSSLRNEGFQVDINDFDMKIGSLGIIGKNGSGKSTFVEGLLGLIKNKGSIFLNNKKIITSMCSYVMQDVTRQLFKESVKKEVLFYNNASEDMMENILKLLNLDEKRERHPQSLSGGEKQRVVIANSLLSGKQICIMDEPTSGLDYANMIALAKIIKILNEKEILVVVITHDFELLNLCCDTILEIEDGTGKIYRYEKERMQRKFDSLFKNL</sequence>
<dbReference type="Proteomes" id="UP000288812">
    <property type="component" value="Unassembled WGS sequence"/>
</dbReference>
<keyword evidence="3" id="KW-0813">Transport</keyword>
<comment type="caution">
    <text evidence="12">The sequence shown here is derived from an EMBL/GenBank/DDBJ whole genome shotgun (WGS) entry which is preliminary data.</text>
</comment>
<dbReference type="InterPro" id="IPR027417">
    <property type="entry name" value="P-loop_NTPase"/>
</dbReference>
<dbReference type="GO" id="GO:0043190">
    <property type="term" value="C:ATP-binding cassette (ABC) transporter complex"/>
    <property type="evidence" value="ECO:0007669"/>
    <property type="project" value="TreeGrafter"/>
</dbReference>
<comment type="function">
    <text evidence="10">Probably part of an ABC transporter complex. Responsible for energy coupling to the transport system.</text>
</comment>